<keyword evidence="1" id="KW-1133">Transmembrane helix</keyword>
<evidence type="ECO:0000313" key="3">
    <source>
        <dbReference type="Proteomes" id="UP000516764"/>
    </source>
</evidence>
<feature type="transmembrane region" description="Helical" evidence="1">
    <location>
        <begin position="69"/>
        <end position="89"/>
    </location>
</feature>
<dbReference type="OrthoDB" id="1121797at2"/>
<accession>A0A7L8AGV6</accession>
<dbReference type="RefSeq" id="WP_088353615.1">
    <property type="nucleotide sequence ID" value="NZ_CP061813.1"/>
</dbReference>
<feature type="transmembrane region" description="Helical" evidence="1">
    <location>
        <begin position="27"/>
        <end position="49"/>
    </location>
</feature>
<keyword evidence="3" id="KW-1185">Reference proteome</keyword>
<dbReference type="KEGG" id="phal:H9I45_01955"/>
<dbReference type="EMBL" id="CP061813">
    <property type="protein sequence ID" value="QOD61236.1"/>
    <property type="molecule type" value="Genomic_DNA"/>
</dbReference>
<protein>
    <recommendedName>
        <fullName evidence="4">DUF5362 domain-containing protein</fullName>
    </recommendedName>
</protein>
<reference evidence="2 3" key="1">
    <citation type="journal article" date="2016" name="Int. J. Syst. Evol. Microbiol.">
        <title>Polaribacter haliotis sp. nov., isolated from the gut of abalone Haliotis discus hannai.</title>
        <authorList>
            <person name="Kim Y.O."/>
            <person name="Park I.S."/>
            <person name="Park S."/>
            <person name="Nam B.H."/>
            <person name="Park J.M."/>
            <person name="Kim D.G."/>
            <person name="Yoon J.H."/>
        </authorList>
    </citation>
    <scope>NUCLEOTIDE SEQUENCE [LARGE SCALE GENOMIC DNA]</scope>
    <source>
        <strain evidence="2 3">KCTC 52418</strain>
    </source>
</reference>
<sequence length="147" mass="16518">MQNAITELEELTLNGASKSFLRETAKWTYFLSILGFIGLGLTVIFSFFAGTVFSNLPNMNEIPFDFGPVMTVTYLIIVAIYFFPILYLYKFSVNMKKALQSKSDDDLAVAFEKLKSHYKFVGVFAIIILSLYLLMFIIAMLGVAFGG</sequence>
<evidence type="ECO:0000313" key="2">
    <source>
        <dbReference type="EMBL" id="QOD61236.1"/>
    </source>
</evidence>
<keyword evidence="1" id="KW-0812">Transmembrane</keyword>
<feature type="transmembrane region" description="Helical" evidence="1">
    <location>
        <begin position="120"/>
        <end position="145"/>
    </location>
</feature>
<keyword evidence="1" id="KW-0472">Membrane</keyword>
<organism evidence="2 3">
    <name type="scientific">Polaribacter haliotis</name>
    <dbReference type="NCBI Taxonomy" id="1888915"/>
    <lineage>
        <taxon>Bacteria</taxon>
        <taxon>Pseudomonadati</taxon>
        <taxon>Bacteroidota</taxon>
        <taxon>Flavobacteriia</taxon>
        <taxon>Flavobacteriales</taxon>
        <taxon>Flavobacteriaceae</taxon>
    </lineage>
</organism>
<dbReference type="Proteomes" id="UP000516764">
    <property type="component" value="Chromosome"/>
</dbReference>
<name>A0A7L8AGV6_9FLAO</name>
<dbReference type="AlphaFoldDB" id="A0A7L8AGV6"/>
<gene>
    <name evidence="2" type="ORF">H9I45_01955</name>
</gene>
<evidence type="ECO:0000256" key="1">
    <source>
        <dbReference type="SAM" id="Phobius"/>
    </source>
</evidence>
<evidence type="ECO:0008006" key="4">
    <source>
        <dbReference type="Google" id="ProtNLM"/>
    </source>
</evidence>
<proteinExistence type="predicted"/>